<feature type="region of interest" description="Disordered" evidence="1">
    <location>
        <begin position="1"/>
        <end position="39"/>
    </location>
</feature>
<dbReference type="EMBL" id="WBKO01000001">
    <property type="protein sequence ID" value="MDV2480768.1"/>
    <property type="molecule type" value="Genomic_DNA"/>
</dbReference>
<comment type="caution">
    <text evidence="2">The sequence shown here is derived from an EMBL/GenBank/DDBJ whole genome shotgun (WGS) entry which is preliminary data.</text>
</comment>
<dbReference type="InterPro" id="IPR009409">
    <property type="entry name" value="DUF1059"/>
</dbReference>
<keyword evidence="3" id="KW-1185">Reference proteome</keyword>
<dbReference type="Pfam" id="PF06348">
    <property type="entry name" value="DUF1059"/>
    <property type="match status" value="1"/>
</dbReference>
<proteinExistence type="predicted"/>
<accession>A0ABU3WYA9</accession>
<gene>
    <name evidence="2" type="ORF">F8E02_01850</name>
</gene>
<protein>
    <submittedName>
        <fullName evidence="2">DUF1059 domain-containing protein</fullName>
    </submittedName>
</protein>
<evidence type="ECO:0000313" key="2">
    <source>
        <dbReference type="EMBL" id="MDV2480768.1"/>
    </source>
</evidence>
<organism evidence="2 3">
    <name type="scientific">Methanoculleus caldifontis</name>
    <dbReference type="NCBI Taxonomy" id="2651577"/>
    <lineage>
        <taxon>Archaea</taxon>
        <taxon>Methanobacteriati</taxon>
        <taxon>Methanobacteriota</taxon>
        <taxon>Stenosarchaea group</taxon>
        <taxon>Methanomicrobia</taxon>
        <taxon>Methanomicrobiales</taxon>
        <taxon>Methanomicrobiaceae</taxon>
        <taxon>Methanoculleus</taxon>
    </lineage>
</organism>
<evidence type="ECO:0000256" key="1">
    <source>
        <dbReference type="SAM" id="MobiDB-lite"/>
    </source>
</evidence>
<reference evidence="2 3" key="1">
    <citation type="submission" date="2019-10" db="EMBL/GenBank/DDBJ databases">
        <title>Isolation and characterization of Methanoculleus sp. Wushi-C6 from a hot spring well.</title>
        <authorList>
            <person name="Chen S.-C."/>
            <person name="Lan Z.-H."/>
            <person name="You Y.-T."/>
            <person name="Lai M.-C."/>
        </authorList>
    </citation>
    <scope>NUCLEOTIDE SEQUENCE [LARGE SCALE GENOMIC DNA]</scope>
    <source>
        <strain evidence="2 3">Wushi-C6</strain>
    </source>
</reference>
<sequence>MQEGVRPEARRGIVWGGPATPDNRMRPARLRPTMRATPERTATQFYIKSSILSRPVTGMQEQKTFRCKDLGLACEFEEKAEDENELMKRIEGHVQTIHQMNPEQPETQEKIRKAMK</sequence>
<dbReference type="Proteomes" id="UP001281203">
    <property type="component" value="Unassembled WGS sequence"/>
</dbReference>
<name>A0ABU3WYA9_9EURY</name>
<evidence type="ECO:0000313" key="3">
    <source>
        <dbReference type="Proteomes" id="UP001281203"/>
    </source>
</evidence>
<feature type="compositionally biased region" description="Basic and acidic residues" evidence="1">
    <location>
        <begin position="1"/>
        <end position="11"/>
    </location>
</feature>